<dbReference type="PROSITE" id="PS51197">
    <property type="entry name" value="HTH_RRF2_2"/>
    <property type="match status" value="1"/>
</dbReference>
<keyword evidence="1" id="KW-0238">DNA-binding</keyword>
<dbReference type="Pfam" id="PF02082">
    <property type="entry name" value="Rrf2"/>
    <property type="match status" value="1"/>
</dbReference>
<gene>
    <name evidence="2" type="ORF">A3F83_07085</name>
</gene>
<proteinExistence type="predicted"/>
<dbReference type="GO" id="GO:0003700">
    <property type="term" value="F:DNA-binding transcription factor activity"/>
    <property type="evidence" value="ECO:0007669"/>
    <property type="project" value="TreeGrafter"/>
</dbReference>
<dbReference type="GO" id="GO:0005829">
    <property type="term" value="C:cytosol"/>
    <property type="evidence" value="ECO:0007669"/>
    <property type="project" value="TreeGrafter"/>
</dbReference>
<reference evidence="2 3" key="1">
    <citation type="journal article" date="2016" name="Nat. Commun.">
        <title>Thousands of microbial genomes shed light on interconnected biogeochemical processes in an aquifer system.</title>
        <authorList>
            <person name="Anantharaman K."/>
            <person name="Brown C.T."/>
            <person name="Hug L.A."/>
            <person name="Sharon I."/>
            <person name="Castelle C.J."/>
            <person name="Probst A.J."/>
            <person name="Thomas B.C."/>
            <person name="Singh A."/>
            <person name="Wilkins M.J."/>
            <person name="Karaoz U."/>
            <person name="Brodie E.L."/>
            <person name="Williams K.H."/>
            <person name="Hubbard S.S."/>
            <person name="Banfield J.F."/>
        </authorList>
    </citation>
    <scope>NUCLEOTIDE SEQUENCE [LARGE SCALE GENOMIC DNA]</scope>
</reference>
<dbReference type="InterPro" id="IPR030489">
    <property type="entry name" value="TR_Rrf2-type_CS"/>
</dbReference>
<dbReference type="NCBIfam" id="TIGR00738">
    <property type="entry name" value="rrf2_super"/>
    <property type="match status" value="1"/>
</dbReference>
<evidence type="ECO:0008006" key="4">
    <source>
        <dbReference type="Google" id="ProtNLM"/>
    </source>
</evidence>
<accession>A0A1F5YSK3</accession>
<dbReference type="EMBL" id="MFIX01000161">
    <property type="protein sequence ID" value="OGG03063.1"/>
    <property type="molecule type" value="Genomic_DNA"/>
</dbReference>
<evidence type="ECO:0000313" key="2">
    <source>
        <dbReference type="EMBL" id="OGG03063.1"/>
    </source>
</evidence>
<dbReference type="InterPro" id="IPR000944">
    <property type="entry name" value="Tscrpt_reg_Rrf2"/>
</dbReference>
<dbReference type="SUPFAM" id="SSF46785">
    <property type="entry name" value="Winged helix' DNA-binding domain"/>
    <property type="match status" value="1"/>
</dbReference>
<protein>
    <recommendedName>
        <fullName evidence="4">Rrf2 family transcriptional regulator</fullName>
    </recommendedName>
</protein>
<dbReference type="PANTHER" id="PTHR33221:SF5">
    <property type="entry name" value="HTH-TYPE TRANSCRIPTIONAL REGULATOR ISCR"/>
    <property type="match status" value="1"/>
</dbReference>
<evidence type="ECO:0000313" key="3">
    <source>
        <dbReference type="Proteomes" id="UP000179129"/>
    </source>
</evidence>
<dbReference type="GO" id="GO:0003677">
    <property type="term" value="F:DNA binding"/>
    <property type="evidence" value="ECO:0007669"/>
    <property type="project" value="UniProtKB-KW"/>
</dbReference>
<name>A0A1F5YSK3_9BACT</name>
<sequence>MLSQTGQYALRAMGRLAAWSEDGKYHLARSISRELGIPQQYLSKVLHALARKGLLDSQRGRQGGFRLSRPAGEISLHEVLDPLEDLSRFEECLLGGIVCSDSRSCVIHDKWGELREKYVSFLKNTKLNQLVISR</sequence>
<dbReference type="Proteomes" id="UP000179129">
    <property type="component" value="Unassembled WGS sequence"/>
</dbReference>
<dbReference type="InterPro" id="IPR036388">
    <property type="entry name" value="WH-like_DNA-bd_sf"/>
</dbReference>
<comment type="caution">
    <text evidence="2">The sequence shown here is derived from an EMBL/GenBank/DDBJ whole genome shotgun (WGS) entry which is preliminary data.</text>
</comment>
<dbReference type="AlphaFoldDB" id="A0A1F5YSK3"/>
<evidence type="ECO:0000256" key="1">
    <source>
        <dbReference type="ARBA" id="ARBA00023125"/>
    </source>
</evidence>
<dbReference type="Gene3D" id="1.10.10.10">
    <property type="entry name" value="Winged helix-like DNA-binding domain superfamily/Winged helix DNA-binding domain"/>
    <property type="match status" value="1"/>
</dbReference>
<dbReference type="PANTHER" id="PTHR33221">
    <property type="entry name" value="WINGED HELIX-TURN-HELIX TRANSCRIPTIONAL REGULATOR, RRF2 FAMILY"/>
    <property type="match status" value="1"/>
</dbReference>
<organism evidence="2 3">
    <name type="scientific">Candidatus Glassbacteria bacterium RIFCSPLOWO2_12_FULL_58_11</name>
    <dbReference type="NCBI Taxonomy" id="1817867"/>
    <lineage>
        <taxon>Bacteria</taxon>
        <taxon>Candidatus Glassiibacteriota</taxon>
    </lineage>
</organism>
<dbReference type="PROSITE" id="PS01332">
    <property type="entry name" value="HTH_RRF2_1"/>
    <property type="match status" value="1"/>
</dbReference>
<dbReference type="InterPro" id="IPR036390">
    <property type="entry name" value="WH_DNA-bd_sf"/>
</dbReference>
<dbReference type="STRING" id="1817867.A3F83_07085"/>